<evidence type="ECO:0000313" key="2">
    <source>
        <dbReference type="EMBL" id="MPC46357.1"/>
    </source>
</evidence>
<protein>
    <submittedName>
        <fullName evidence="2">Uncharacterized protein</fullName>
    </submittedName>
</protein>
<keyword evidence="3" id="KW-1185">Reference proteome</keyword>
<organism evidence="2 3">
    <name type="scientific">Portunus trituberculatus</name>
    <name type="common">Swimming crab</name>
    <name type="synonym">Neptunus trituberculatus</name>
    <dbReference type="NCBI Taxonomy" id="210409"/>
    <lineage>
        <taxon>Eukaryota</taxon>
        <taxon>Metazoa</taxon>
        <taxon>Ecdysozoa</taxon>
        <taxon>Arthropoda</taxon>
        <taxon>Crustacea</taxon>
        <taxon>Multicrustacea</taxon>
        <taxon>Malacostraca</taxon>
        <taxon>Eumalacostraca</taxon>
        <taxon>Eucarida</taxon>
        <taxon>Decapoda</taxon>
        <taxon>Pleocyemata</taxon>
        <taxon>Brachyura</taxon>
        <taxon>Eubrachyura</taxon>
        <taxon>Portunoidea</taxon>
        <taxon>Portunidae</taxon>
        <taxon>Portuninae</taxon>
        <taxon>Portunus</taxon>
    </lineage>
</organism>
<reference evidence="2 3" key="1">
    <citation type="submission" date="2019-05" db="EMBL/GenBank/DDBJ databases">
        <title>Another draft genome of Portunus trituberculatus and its Hox gene families provides insights of decapod evolution.</title>
        <authorList>
            <person name="Jeong J.-H."/>
            <person name="Song I."/>
            <person name="Kim S."/>
            <person name="Choi T."/>
            <person name="Kim D."/>
            <person name="Ryu S."/>
            <person name="Kim W."/>
        </authorList>
    </citation>
    <scope>NUCLEOTIDE SEQUENCE [LARGE SCALE GENOMIC DNA]</scope>
    <source>
        <tissue evidence="2">Muscle</tissue>
    </source>
</reference>
<accession>A0A5B7FLZ9</accession>
<proteinExistence type="predicted"/>
<comment type="caution">
    <text evidence="2">The sequence shown here is derived from an EMBL/GenBank/DDBJ whole genome shotgun (WGS) entry which is preliminary data.</text>
</comment>
<feature type="region of interest" description="Disordered" evidence="1">
    <location>
        <begin position="58"/>
        <end position="92"/>
    </location>
</feature>
<name>A0A5B7FLZ9_PORTR</name>
<dbReference type="EMBL" id="VSRR010007167">
    <property type="protein sequence ID" value="MPC46357.1"/>
    <property type="molecule type" value="Genomic_DNA"/>
</dbReference>
<dbReference type="Proteomes" id="UP000324222">
    <property type="component" value="Unassembled WGS sequence"/>
</dbReference>
<evidence type="ECO:0000256" key="1">
    <source>
        <dbReference type="SAM" id="MobiDB-lite"/>
    </source>
</evidence>
<gene>
    <name evidence="2" type="ORF">E2C01_040076</name>
</gene>
<sequence length="92" mass="9931">MSTPQICDRFAIGIGRLQGVISPCPRHRIGLTTRVSLTVAVTPSARLYSILIDIERRPSLPGNRRSGVLPPPRRCLQGAAGEAEGTQQKPES</sequence>
<evidence type="ECO:0000313" key="3">
    <source>
        <dbReference type="Proteomes" id="UP000324222"/>
    </source>
</evidence>
<dbReference type="AlphaFoldDB" id="A0A5B7FLZ9"/>